<dbReference type="OrthoDB" id="429303at2759"/>
<reference evidence="3 4" key="2">
    <citation type="submission" date="2024-05" db="EMBL/GenBank/DDBJ databases">
        <authorList>
            <person name="Chen Y."/>
            <person name="Shah S."/>
            <person name="Dougan E. K."/>
            <person name="Thang M."/>
            <person name="Chan C."/>
        </authorList>
    </citation>
    <scope>NUCLEOTIDE SEQUENCE [LARGE SCALE GENOMIC DNA]</scope>
</reference>
<dbReference type="AlphaFoldDB" id="A0A9P1CLX4"/>
<gene>
    <name evidence="2" type="ORF">C1SCF055_LOCUS21241</name>
</gene>
<dbReference type="Pfam" id="PF13475">
    <property type="entry name" value="DUF4116"/>
    <property type="match status" value="2"/>
</dbReference>
<feature type="domain" description="DUF4116" evidence="1">
    <location>
        <begin position="184"/>
        <end position="232"/>
    </location>
</feature>
<dbReference type="EMBL" id="CAMXCT020001974">
    <property type="protein sequence ID" value="CAL1147979.1"/>
    <property type="molecule type" value="Genomic_DNA"/>
</dbReference>
<proteinExistence type="predicted"/>
<sequence>MARLKPGSCLTPFKAAHHGDSALYRNSRPNGFVLDLEPEAGSRQLVYFDPLQAENLEQWVQAIEGTVKRLKEAMWRDLKTAAQRLVHQVILRCCKSPERVNHRRVARHLLREIFSKISEDFAEKEKEVSALGGSKKLAAGAVRWNSSLLRHMPQEMRSDRDIVLAAVEADPMALAFADDSLKADRDVVFSAVSKDGMALEHSSEELKADRDLVLAATLRSPGAIKFAPKQLKEDDTMKVF</sequence>
<protein>
    <submittedName>
        <fullName evidence="3">DUF4116 domain-containing protein</fullName>
    </submittedName>
</protein>
<feature type="domain" description="DUF4116" evidence="1">
    <location>
        <begin position="141"/>
        <end position="182"/>
    </location>
</feature>
<organism evidence="2">
    <name type="scientific">Cladocopium goreaui</name>
    <dbReference type="NCBI Taxonomy" id="2562237"/>
    <lineage>
        <taxon>Eukaryota</taxon>
        <taxon>Sar</taxon>
        <taxon>Alveolata</taxon>
        <taxon>Dinophyceae</taxon>
        <taxon>Suessiales</taxon>
        <taxon>Symbiodiniaceae</taxon>
        <taxon>Cladocopium</taxon>
    </lineage>
</organism>
<evidence type="ECO:0000259" key="1">
    <source>
        <dbReference type="Pfam" id="PF13475"/>
    </source>
</evidence>
<accession>A0A9P1CLX4</accession>
<name>A0A9P1CLX4_9DINO</name>
<dbReference type="EMBL" id="CAMXCT010001974">
    <property type="protein sequence ID" value="CAI3994604.1"/>
    <property type="molecule type" value="Genomic_DNA"/>
</dbReference>
<keyword evidence="4" id="KW-1185">Reference proteome</keyword>
<evidence type="ECO:0000313" key="2">
    <source>
        <dbReference type="EMBL" id="CAI3994604.1"/>
    </source>
</evidence>
<comment type="caution">
    <text evidence="2">The sequence shown here is derived from an EMBL/GenBank/DDBJ whole genome shotgun (WGS) entry which is preliminary data.</text>
</comment>
<evidence type="ECO:0000313" key="4">
    <source>
        <dbReference type="Proteomes" id="UP001152797"/>
    </source>
</evidence>
<dbReference type="InterPro" id="IPR025197">
    <property type="entry name" value="DUF4116"/>
</dbReference>
<evidence type="ECO:0000313" key="3">
    <source>
        <dbReference type="EMBL" id="CAL4781916.1"/>
    </source>
</evidence>
<dbReference type="Proteomes" id="UP001152797">
    <property type="component" value="Unassembled WGS sequence"/>
</dbReference>
<reference evidence="2" key="1">
    <citation type="submission" date="2022-10" db="EMBL/GenBank/DDBJ databases">
        <authorList>
            <person name="Chen Y."/>
            <person name="Dougan E. K."/>
            <person name="Chan C."/>
            <person name="Rhodes N."/>
            <person name="Thang M."/>
        </authorList>
    </citation>
    <scope>NUCLEOTIDE SEQUENCE</scope>
</reference>
<dbReference type="EMBL" id="CAMXCT030001974">
    <property type="protein sequence ID" value="CAL4781916.1"/>
    <property type="molecule type" value="Genomic_DNA"/>
</dbReference>